<feature type="region of interest" description="Disordered" evidence="1">
    <location>
        <begin position="135"/>
        <end position="161"/>
    </location>
</feature>
<gene>
    <name evidence="2" type="ORF">EJ02DRAFT_508901</name>
</gene>
<organism evidence="2 3">
    <name type="scientific">Clathrospora elynae</name>
    <dbReference type="NCBI Taxonomy" id="706981"/>
    <lineage>
        <taxon>Eukaryota</taxon>
        <taxon>Fungi</taxon>
        <taxon>Dikarya</taxon>
        <taxon>Ascomycota</taxon>
        <taxon>Pezizomycotina</taxon>
        <taxon>Dothideomycetes</taxon>
        <taxon>Pleosporomycetidae</taxon>
        <taxon>Pleosporales</taxon>
        <taxon>Diademaceae</taxon>
        <taxon>Clathrospora</taxon>
    </lineage>
</organism>
<protein>
    <submittedName>
        <fullName evidence="2">Uncharacterized protein</fullName>
    </submittedName>
</protein>
<keyword evidence="3" id="KW-1185">Reference proteome</keyword>
<name>A0A6A5SZF1_9PLEO</name>
<reference evidence="2" key="1">
    <citation type="journal article" date="2020" name="Stud. Mycol.">
        <title>101 Dothideomycetes genomes: a test case for predicting lifestyles and emergence of pathogens.</title>
        <authorList>
            <person name="Haridas S."/>
            <person name="Albert R."/>
            <person name="Binder M."/>
            <person name="Bloem J."/>
            <person name="Labutti K."/>
            <person name="Salamov A."/>
            <person name="Andreopoulos B."/>
            <person name="Baker S."/>
            <person name="Barry K."/>
            <person name="Bills G."/>
            <person name="Bluhm B."/>
            <person name="Cannon C."/>
            <person name="Castanera R."/>
            <person name="Culley D."/>
            <person name="Daum C."/>
            <person name="Ezra D."/>
            <person name="Gonzalez J."/>
            <person name="Henrissat B."/>
            <person name="Kuo A."/>
            <person name="Liang C."/>
            <person name="Lipzen A."/>
            <person name="Lutzoni F."/>
            <person name="Magnuson J."/>
            <person name="Mondo S."/>
            <person name="Nolan M."/>
            <person name="Ohm R."/>
            <person name="Pangilinan J."/>
            <person name="Park H.-J."/>
            <person name="Ramirez L."/>
            <person name="Alfaro M."/>
            <person name="Sun H."/>
            <person name="Tritt A."/>
            <person name="Yoshinaga Y."/>
            <person name="Zwiers L.-H."/>
            <person name="Turgeon B."/>
            <person name="Goodwin S."/>
            <person name="Spatafora J."/>
            <person name="Crous P."/>
            <person name="Grigoriev I."/>
        </authorList>
    </citation>
    <scope>NUCLEOTIDE SEQUENCE</scope>
    <source>
        <strain evidence="2">CBS 161.51</strain>
    </source>
</reference>
<accession>A0A6A5SZF1</accession>
<proteinExistence type="predicted"/>
<dbReference type="AlphaFoldDB" id="A0A6A5SZF1"/>
<dbReference type="Proteomes" id="UP000800038">
    <property type="component" value="Unassembled WGS sequence"/>
</dbReference>
<evidence type="ECO:0000313" key="2">
    <source>
        <dbReference type="EMBL" id="KAF1946055.1"/>
    </source>
</evidence>
<evidence type="ECO:0000256" key="1">
    <source>
        <dbReference type="SAM" id="MobiDB-lite"/>
    </source>
</evidence>
<dbReference type="EMBL" id="ML976005">
    <property type="protein sequence ID" value="KAF1946055.1"/>
    <property type="molecule type" value="Genomic_DNA"/>
</dbReference>
<feature type="compositionally biased region" description="Basic and acidic residues" evidence="1">
    <location>
        <begin position="135"/>
        <end position="145"/>
    </location>
</feature>
<evidence type="ECO:0000313" key="3">
    <source>
        <dbReference type="Proteomes" id="UP000800038"/>
    </source>
</evidence>
<sequence length="246" mass="27355">MIFAVADVLSTESATGEGRTAVEPPQFHREVRSAWTCTGANTASSICRCPRRQTLMSLDSEYSSRRIGGWWARCPRSGCLFAASAIAKRCRDRCARTCGFLYYKNARRGGVYNEVLRYSVARLRESEENVELRGHCGKERGRGSRDAPVPSNACQDGHGGRRRRLVGRPIIETSYIPASPSPPVQRAPPPSPSYPTPQRVFKVIPSNNNQRALFKLLDRLPFFVIAEGVVEIEEVADTFYAPFSAL</sequence>